<evidence type="ECO:0000259" key="3">
    <source>
        <dbReference type="Pfam" id="PF01471"/>
    </source>
</evidence>
<dbReference type="EMBL" id="JABBVZ010000003">
    <property type="protein sequence ID" value="NMP21036.1"/>
    <property type="molecule type" value="Genomic_DNA"/>
</dbReference>
<gene>
    <name evidence="5" type="ORF">HIJ39_01525</name>
</gene>
<dbReference type="CDD" id="cd14667">
    <property type="entry name" value="3D_containing_proteins"/>
    <property type="match status" value="1"/>
</dbReference>
<dbReference type="InterPro" id="IPR002477">
    <property type="entry name" value="Peptidoglycan-bd-like"/>
</dbReference>
<dbReference type="Gene3D" id="1.10.101.10">
    <property type="entry name" value="PGBD-like superfamily/PGBD"/>
    <property type="match status" value="1"/>
</dbReference>
<evidence type="ECO:0000313" key="6">
    <source>
        <dbReference type="Proteomes" id="UP000533476"/>
    </source>
</evidence>
<comment type="caution">
    <text evidence="5">The sequence shown here is derived from an EMBL/GenBank/DDBJ whole genome shotgun (WGS) entry which is preliminary data.</text>
</comment>
<dbReference type="PANTHER" id="PTHR39160">
    <property type="entry name" value="CELL WALL-BINDING PROTEIN YOCH"/>
    <property type="match status" value="1"/>
</dbReference>
<dbReference type="InterPro" id="IPR036908">
    <property type="entry name" value="RlpA-like_sf"/>
</dbReference>
<evidence type="ECO:0000259" key="4">
    <source>
        <dbReference type="Pfam" id="PF06725"/>
    </source>
</evidence>
<evidence type="ECO:0000256" key="1">
    <source>
        <dbReference type="ARBA" id="ARBA00022729"/>
    </source>
</evidence>
<evidence type="ECO:0000313" key="5">
    <source>
        <dbReference type="EMBL" id="NMP21036.1"/>
    </source>
</evidence>
<dbReference type="Pfam" id="PF01471">
    <property type="entry name" value="PG_binding_1"/>
    <property type="match status" value="1"/>
</dbReference>
<dbReference type="InterPro" id="IPR051933">
    <property type="entry name" value="Resuscitation_pf_RpfB"/>
</dbReference>
<dbReference type="PANTHER" id="PTHR39160:SF4">
    <property type="entry name" value="RESUSCITATION-PROMOTING FACTOR RPFB"/>
    <property type="match status" value="1"/>
</dbReference>
<organism evidence="5 6">
    <name type="scientific">Sulfobacillus harzensis</name>
    <dbReference type="NCBI Taxonomy" id="2729629"/>
    <lineage>
        <taxon>Bacteria</taxon>
        <taxon>Bacillati</taxon>
        <taxon>Bacillota</taxon>
        <taxon>Clostridia</taxon>
        <taxon>Eubacteriales</taxon>
        <taxon>Clostridiales Family XVII. Incertae Sedis</taxon>
        <taxon>Sulfobacillus</taxon>
    </lineage>
</organism>
<reference evidence="5 6" key="1">
    <citation type="submission" date="2020-04" db="EMBL/GenBank/DDBJ databases">
        <authorList>
            <person name="Zhang R."/>
            <person name="Schippers A."/>
        </authorList>
    </citation>
    <scope>NUCLEOTIDE SEQUENCE [LARGE SCALE GENOMIC DNA]</scope>
    <source>
        <strain evidence="5 6">DSM 109850</strain>
    </source>
</reference>
<keyword evidence="6" id="KW-1185">Reference proteome</keyword>
<dbReference type="AlphaFoldDB" id="A0A7Y0L0H0"/>
<feature type="chain" id="PRO_5030988315" evidence="2">
    <location>
        <begin position="24"/>
        <end position="297"/>
    </location>
</feature>
<feature type="domain" description="Peptidoglycan binding-like" evidence="3">
    <location>
        <begin position="52"/>
        <end position="103"/>
    </location>
</feature>
<dbReference type="InterPro" id="IPR036366">
    <property type="entry name" value="PGBDSf"/>
</dbReference>
<name>A0A7Y0L0H0_9FIRM</name>
<evidence type="ECO:0000256" key="2">
    <source>
        <dbReference type="SAM" id="SignalP"/>
    </source>
</evidence>
<dbReference type="Proteomes" id="UP000533476">
    <property type="component" value="Unassembled WGS sequence"/>
</dbReference>
<accession>A0A7Y0L0H0</accession>
<sequence length="297" mass="30887">MKYASLAGAGILALLMGSGSALAYSVPSTAQLAVHHPAMRQVLHYGSRNHWVATLQADLQDLGFPQVGPVDGIFGPKTEAGVKAFQAKQGFAVNGVTSPVVWQDMLAGFHLVPAPAGHSTPRLISPSKTNSTKAPAQNGIATTIGSPVSHVLPAQFPQGGTPTPEPSLSGTSAGIKGQFAPTVKTIDGRPVLKAYHMVATSYGPSLADNYPYGPTDAFGQPLQDGMVAVDPSVVPLHSVVYVTGYQDNYLPKGGFLGEAMDTGGAIKGDRVDIFINAPEQVINDFGVQQVTLYVLGN</sequence>
<dbReference type="SUPFAM" id="SSF47090">
    <property type="entry name" value="PGBD-like"/>
    <property type="match status" value="1"/>
</dbReference>
<proteinExistence type="predicted"/>
<dbReference type="Pfam" id="PF06725">
    <property type="entry name" value="3D"/>
    <property type="match status" value="1"/>
</dbReference>
<protein>
    <submittedName>
        <fullName evidence="5">Peptidoglycan-binding protein</fullName>
    </submittedName>
</protein>
<dbReference type="Gene3D" id="2.40.40.10">
    <property type="entry name" value="RlpA-like domain"/>
    <property type="match status" value="1"/>
</dbReference>
<dbReference type="GO" id="GO:0009254">
    <property type="term" value="P:peptidoglycan turnover"/>
    <property type="evidence" value="ECO:0007669"/>
    <property type="project" value="InterPro"/>
</dbReference>
<feature type="domain" description="3D" evidence="4">
    <location>
        <begin position="227"/>
        <end position="295"/>
    </location>
</feature>
<dbReference type="GO" id="GO:0019867">
    <property type="term" value="C:outer membrane"/>
    <property type="evidence" value="ECO:0007669"/>
    <property type="project" value="InterPro"/>
</dbReference>
<dbReference type="InterPro" id="IPR010611">
    <property type="entry name" value="3D_dom"/>
</dbReference>
<feature type="signal peptide" evidence="2">
    <location>
        <begin position="1"/>
        <end position="23"/>
    </location>
</feature>
<dbReference type="GO" id="GO:0004553">
    <property type="term" value="F:hydrolase activity, hydrolyzing O-glycosyl compounds"/>
    <property type="evidence" value="ECO:0007669"/>
    <property type="project" value="InterPro"/>
</dbReference>
<dbReference type="InterPro" id="IPR059180">
    <property type="entry name" value="3D_YorM"/>
</dbReference>
<keyword evidence="1 2" id="KW-0732">Signal</keyword>
<dbReference type="SUPFAM" id="SSF50685">
    <property type="entry name" value="Barwin-like endoglucanases"/>
    <property type="match status" value="1"/>
</dbReference>
<dbReference type="InterPro" id="IPR036365">
    <property type="entry name" value="PGBD-like_sf"/>
</dbReference>